<dbReference type="RefSeq" id="WP_014150113.1">
    <property type="nucleotide sequence ID" value="NZ_CP035467.1"/>
</dbReference>
<organism evidence="2 3">
    <name type="scientific">Methylotuvimicrobium buryatense</name>
    <name type="common">Methylomicrobium buryatense</name>
    <dbReference type="NCBI Taxonomy" id="95641"/>
    <lineage>
        <taxon>Bacteria</taxon>
        <taxon>Pseudomonadati</taxon>
        <taxon>Pseudomonadota</taxon>
        <taxon>Gammaproteobacteria</taxon>
        <taxon>Methylococcales</taxon>
        <taxon>Methylococcaceae</taxon>
        <taxon>Methylotuvimicrobium</taxon>
    </lineage>
</organism>
<dbReference type="InterPro" id="IPR029063">
    <property type="entry name" value="SAM-dependent_MTases_sf"/>
</dbReference>
<name>A0A4P9US08_METBY</name>
<dbReference type="AlphaFoldDB" id="A0A4P9US08"/>
<keyword evidence="3" id="KW-1185">Reference proteome</keyword>
<dbReference type="CDD" id="cd02440">
    <property type="entry name" value="AdoMet_MTases"/>
    <property type="match status" value="1"/>
</dbReference>
<sequence length="172" mass="19769">MASKLHIGGTKRKAGWEIFNIVKTDHVDHVGNANDLSRFADNTFSAIYASHILEHFSYISDLQEVLKEWFRVLLPGGKIYLSVPDLDTLATLLVDKSLSFKDRFYVMRMLYGGQTNAYDFHMVGLNEDFLRFYLTKAGFKSITRVERFGIFNDTSNKQFLNRPISLNMTALK</sequence>
<accession>A0A4P9US08</accession>
<dbReference type="Gene3D" id="3.40.50.150">
    <property type="entry name" value="Vaccinia Virus protein VP39"/>
    <property type="match status" value="1"/>
</dbReference>
<dbReference type="GO" id="GO:0008757">
    <property type="term" value="F:S-adenosylmethionine-dependent methyltransferase activity"/>
    <property type="evidence" value="ECO:0007669"/>
    <property type="project" value="InterPro"/>
</dbReference>
<reference evidence="3" key="1">
    <citation type="journal article" date="2019" name="J. Bacteriol.">
        <title>A Mutagenic Screen Identifies a TonB-Dependent Receptor Required for the Lanthanide Metal Switch in the Type I Methanotroph 'Methylotuvimicrobium buryatense' 5GB1C.</title>
        <authorList>
            <person name="Groom J.D."/>
            <person name="Ford S.M."/>
            <person name="Pesesky M.W."/>
            <person name="Lidstrom M.E."/>
        </authorList>
    </citation>
    <scope>NUCLEOTIDE SEQUENCE [LARGE SCALE GENOMIC DNA]</scope>
    <source>
        <strain evidence="3">5GB1C</strain>
    </source>
</reference>
<dbReference type="STRING" id="675511.GCA_000341735_03400"/>
<dbReference type="EMBL" id="CP035467">
    <property type="protein sequence ID" value="QCW84288.1"/>
    <property type="molecule type" value="Genomic_DNA"/>
</dbReference>
<proteinExistence type="predicted"/>
<dbReference type="GO" id="GO:0032259">
    <property type="term" value="P:methylation"/>
    <property type="evidence" value="ECO:0007669"/>
    <property type="project" value="UniProtKB-KW"/>
</dbReference>
<gene>
    <name evidence="2" type="ORF">EQU24_20175</name>
</gene>
<dbReference type="KEGG" id="mbur:EQU24_20175"/>
<evidence type="ECO:0000313" key="3">
    <source>
        <dbReference type="Proteomes" id="UP000305881"/>
    </source>
</evidence>
<keyword evidence="2" id="KW-0808">Transferase</keyword>
<dbReference type="Proteomes" id="UP000305881">
    <property type="component" value="Chromosome"/>
</dbReference>
<dbReference type="InterPro" id="IPR013216">
    <property type="entry name" value="Methyltransf_11"/>
</dbReference>
<keyword evidence="2" id="KW-0489">Methyltransferase</keyword>
<dbReference type="SUPFAM" id="SSF53335">
    <property type="entry name" value="S-adenosyl-L-methionine-dependent methyltransferases"/>
    <property type="match status" value="1"/>
</dbReference>
<evidence type="ECO:0000313" key="2">
    <source>
        <dbReference type="EMBL" id="QCW84288.1"/>
    </source>
</evidence>
<dbReference type="OrthoDB" id="9796760at2"/>
<protein>
    <submittedName>
        <fullName evidence="2">Methyltransferase domain-containing protein</fullName>
    </submittedName>
</protein>
<dbReference type="Pfam" id="PF08241">
    <property type="entry name" value="Methyltransf_11"/>
    <property type="match status" value="1"/>
</dbReference>
<evidence type="ECO:0000259" key="1">
    <source>
        <dbReference type="Pfam" id="PF08241"/>
    </source>
</evidence>
<feature type="domain" description="Methyltransferase type 11" evidence="1">
    <location>
        <begin position="29"/>
        <end position="80"/>
    </location>
</feature>